<dbReference type="GO" id="GO:0005886">
    <property type="term" value="C:plasma membrane"/>
    <property type="evidence" value="ECO:0007669"/>
    <property type="project" value="TreeGrafter"/>
</dbReference>
<evidence type="ECO:0000256" key="6">
    <source>
        <dbReference type="SAM" id="Phobius"/>
    </source>
</evidence>
<evidence type="ECO:0000313" key="8">
    <source>
        <dbReference type="Proteomes" id="UP000225277"/>
    </source>
</evidence>
<dbReference type="InterPro" id="IPR012681">
    <property type="entry name" value="NCS1"/>
</dbReference>
<comment type="similarity">
    <text evidence="2">Belongs to the purine-cytosine permease (2.A.39) family.</text>
</comment>
<evidence type="ECO:0000256" key="2">
    <source>
        <dbReference type="ARBA" id="ARBA00008974"/>
    </source>
</evidence>
<feature type="transmembrane region" description="Helical" evidence="6">
    <location>
        <begin position="211"/>
        <end position="232"/>
    </location>
</feature>
<protein>
    <submittedName>
        <fullName evidence="7">Related to uracil permease</fullName>
    </submittedName>
</protein>
<keyword evidence="3 6" id="KW-0812">Transmembrane</keyword>
<dbReference type="NCBIfam" id="TIGR00800">
    <property type="entry name" value="ncs1"/>
    <property type="match status" value="1"/>
</dbReference>
<evidence type="ECO:0000313" key="7">
    <source>
        <dbReference type="EMBL" id="CZT23543.1"/>
    </source>
</evidence>
<dbReference type="Proteomes" id="UP000225277">
    <property type="component" value="Unassembled WGS sequence"/>
</dbReference>
<dbReference type="GeneID" id="35604329"/>
<feature type="transmembrane region" description="Helical" evidence="6">
    <location>
        <begin position="447"/>
        <end position="471"/>
    </location>
</feature>
<comment type="subcellular location">
    <subcellularLocation>
        <location evidence="1">Membrane</location>
        <topology evidence="1">Multi-pass membrane protein</topology>
    </subcellularLocation>
</comment>
<dbReference type="OrthoDB" id="2018619at2759"/>
<accession>A0A2D3V6F6</accession>
<organism evidence="7 8">
    <name type="scientific">Ramularia collo-cygni</name>
    <dbReference type="NCBI Taxonomy" id="112498"/>
    <lineage>
        <taxon>Eukaryota</taxon>
        <taxon>Fungi</taxon>
        <taxon>Dikarya</taxon>
        <taxon>Ascomycota</taxon>
        <taxon>Pezizomycotina</taxon>
        <taxon>Dothideomycetes</taxon>
        <taxon>Dothideomycetidae</taxon>
        <taxon>Mycosphaerellales</taxon>
        <taxon>Mycosphaerellaceae</taxon>
        <taxon>Ramularia</taxon>
    </lineage>
</organism>
<dbReference type="Gene3D" id="1.10.4160.10">
    <property type="entry name" value="Hydantoin permease"/>
    <property type="match status" value="1"/>
</dbReference>
<dbReference type="InterPro" id="IPR001248">
    <property type="entry name" value="Pur-cyt_permease"/>
</dbReference>
<gene>
    <name evidence="7" type="ORF">RCC_09257</name>
</gene>
<dbReference type="EMBL" id="FJUY01000017">
    <property type="protein sequence ID" value="CZT23543.1"/>
    <property type="molecule type" value="Genomic_DNA"/>
</dbReference>
<evidence type="ECO:0000256" key="5">
    <source>
        <dbReference type="ARBA" id="ARBA00023136"/>
    </source>
</evidence>
<sequence>MASMSRARVEKTKTSLKQKTKLSGWVLPKQPASFGDENSWTNIDSDVTPLERRTWSTWTILGFWISDAMNAQGWMAPAAIIAVGLTWREAVYSILFGLSITAIPLVLNGAIGAHYHISFPVAARSSFGFLFARFAVIVRMITALFWHAIQTYTGSTAMTQMIRAIWPSYLNIPNHLPASAGITTQQMLSHFIFWSIQFPILLIAPHKLKWFFVFKAVVVLVVCIATVVAMTVKAGGSGDIWDQEYTVHGAERSWLTLASMMSVASGWATMATNVPDFTRYLKTSRGVYWQGLFLPMIGLILGLFGIISCSAAKVVYGEYIWDPVVLASRWDGPAGRCGAFFVGLCWVVAQIGTNLSANVISFANDMLSLFPKYINIRRGAIFATLVAGWLMVPWKIVSSAASLLTFMAGLAIFLAPISSILACDYWLVKNKKLDVPSLYRRHARYQYYHGINWRAAVAFLVSVTPNIPGLARAVSPSISLSSSYHIYDMSYIYGLVSAALVYFALSYVFPATETLLSEAILDDPVVEGVVAYREYGSKTEKSEIEVDSSYRGVSGDV</sequence>
<dbReference type="AlphaFoldDB" id="A0A2D3V6F6"/>
<dbReference type="GO" id="GO:0015205">
    <property type="term" value="F:nucleobase transmembrane transporter activity"/>
    <property type="evidence" value="ECO:0007669"/>
    <property type="project" value="TreeGrafter"/>
</dbReference>
<evidence type="ECO:0000256" key="1">
    <source>
        <dbReference type="ARBA" id="ARBA00004141"/>
    </source>
</evidence>
<keyword evidence="8" id="KW-1185">Reference proteome</keyword>
<feature type="transmembrane region" description="Helical" evidence="6">
    <location>
        <begin position="127"/>
        <end position="149"/>
    </location>
</feature>
<feature type="transmembrane region" description="Helical" evidence="6">
    <location>
        <begin position="338"/>
        <end position="360"/>
    </location>
</feature>
<keyword evidence="4 6" id="KW-1133">Transmembrane helix</keyword>
<dbReference type="FunFam" id="1.10.4160.10:FF:000001">
    <property type="entry name" value="Uracil permease, putative"/>
    <property type="match status" value="1"/>
</dbReference>
<dbReference type="RefSeq" id="XP_023630267.1">
    <property type="nucleotide sequence ID" value="XM_023774499.1"/>
</dbReference>
<evidence type="ECO:0000256" key="3">
    <source>
        <dbReference type="ARBA" id="ARBA00022692"/>
    </source>
</evidence>
<feature type="transmembrane region" description="Helical" evidence="6">
    <location>
        <begin position="252"/>
        <end position="271"/>
    </location>
</feature>
<feature type="transmembrane region" description="Helical" evidence="6">
    <location>
        <begin position="491"/>
        <end position="509"/>
    </location>
</feature>
<dbReference type="InterPro" id="IPR045225">
    <property type="entry name" value="Uracil/uridine/allantoin_perm"/>
</dbReference>
<feature type="transmembrane region" description="Helical" evidence="6">
    <location>
        <begin position="403"/>
        <end position="427"/>
    </location>
</feature>
<dbReference type="Pfam" id="PF02133">
    <property type="entry name" value="Transp_cyt_pur"/>
    <property type="match status" value="1"/>
</dbReference>
<keyword evidence="5 6" id="KW-0472">Membrane</keyword>
<dbReference type="PANTHER" id="PTHR30618">
    <property type="entry name" value="NCS1 FAMILY PURINE/PYRIMIDINE TRANSPORTER"/>
    <property type="match status" value="1"/>
</dbReference>
<feature type="transmembrane region" description="Helical" evidence="6">
    <location>
        <begin position="91"/>
        <end position="115"/>
    </location>
</feature>
<name>A0A2D3V6F6_9PEZI</name>
<feature type="transmembrane region" description="Helical" evidence="6">
    <location>
        <begin position="292"/>
        <end position="316"/>
    </location>
</feature>
<dbReference type="PANTHER" id="PTHR30618:SF0">
    <property type="entry name" value="PURINE-URACIL PERMEASE NCS1"/>
    <property type="match status" value="1"/>
</dbReference>
<dbReference type="CDD" id="cd11482">
    <property type="entry name" value="SLC-NCS1sbd_NRT1-like"/>
    <property type="match status" value="1"/>
</dbReference>
<reference evidence="7 8" key="1">
    <citation type="submission" date="2016-03" db="EMBL/GenBank/DDBJ databases">
        <authorList>
            <person name="Ploux O."/>
        </authorList>
    </citation>
    <scope>NUCLEOTIDE SEQUENCE [LARGE SCALE GENOMIC DNA]</scope>
    <source>
        <strain evidence="7 8">URUG2</strain>
    </source>
</reference>
<evidence type="ECO:0000256" key="4">
    <source>
        <dbReference type="ARBA" id="ARBA00022989"/>
    </source>
</evidence>
<feature type="transmembrane region" description="Helical" evidence="6">
    <location>
        <begin position="380"/>
        <end position="397"/>
    </location>
</feature>
<proteinExistence type="inferred from homology"/>